<dbReference type="EMBL" id="JBJKFK010000480">
    <property type="protein sequence ID" value="KAL3316801.1"/>
    <property type="molecule type" value="Genomic_DNA"/>
</dbReference>
<gene>
    <name evidence="2" type="ORF">Ciccas_004555</name>
</gene>
<dbReference type="SUPFAM" id="SSF46966">
    <property type="entry name" value="Spectrin repeat"/>
    <property type="match status" value="1"/>
</dbReference>
<dbReference type="AlphaFoldDB" id="A0ABD2QB66"/>
<protein>
    <submittedName>
        <fullName evidence="2">Uncharacterized protein</fullName>
    </submittedName>
</protein>
<proteinExistence type="predicted"/>
<name>A0ABD2QB66_9PLAT</name>
<reference evidence="2 3" key="1">
    <citation type="submission" date="2024-11" db="EMBL/GenBank/DDBJ databases">
        <title>Adaptive evolution of stress response genes in parasites aligns with host niche diversity.</title>
        <authorList>
            <person name="Hahn C."/>
            <person name="Resl P."/>
        </authorList>
    </citation>
    <scope>NUCLEOTIDE SEQUENCE [LARGE SCALE GENOMIC DNA]</scope>
    <source>
        <strain evidence="2">EGGRZ-B1_66</strain>
        <tissue evidence="2">Body</tissue>
    </source>
</reference>
<evidence type="ECO:0000313" key="2">
    <source>
        <dbReference type="EMBL" id="KAL3316801.1"/>
    </source>
</evidence>
<feature type="region of interest" description="Disordered" evidence="1">
    <location>
        <begin position="437"/>
        <end position="477"/>
    </location>
</feature>
<comment type="caution">
    <text evidence="2">The sequence shown here is derived from an EMBL/GenBank/DDBJ whole genome shotgun (WGS) entry which is preliminary data.</text>
</comment>
<keyword evidence="3" id="KW-1185">Reference proteome</keyword>
<dbReference type="Proteomes" id="UP001626550">
    <property type="component" value="Unassembled WGS sequence"/>
</dbReference>
<sequence length="477" mass="53989">MARVASNFWLIIEYQIRDWIEGPGIKLLRSQTAKPNNFEEALEIRKNHEQFEFKCVVSLAEKALEGYAEVLEARKASPNDQDLCKIDMAVQNYVELLNQRTMKYVAKSAVDTNVLKLKNSLSKLDKEYNPSELQSKEDIFAAIDLLNSNAKDCEIHFKSLSYELERLEKILVNQSLYLKQLEDLFSASCVAASEGKQISQLRRLVLTKELKLAECKSSIDESLSWLDTLNKQVVSLYNESSVGRSLVESWDLQKRYALLIDKANATQQYSSELIDTFSQMSSSSNSSNSGRFKNKLDQQKSQLDSISKQVFERSINGKKRSEAAIDLYKNLDDLLELAEHHFIALQSQPDALSDANQSLLNKRFDLLQQDGIALLDKIGLPLSSSEVQSIFTPNIDETRQLIKIKFYTLYVKLCQLDQGSKLFRLSNPLLPDWNSLTASQRQTLPPAPALPRRPRDAMDAPDGALPPLQASDPTLKT</sequence>
<evidence type="ECO:0000256" key="1">
    <source>
        <dbReference type="SAM" id="MobiDB-lite"/>
    </source>
</evidence>
<accession>A0ABD2QB66</accession>
<evidence type="ECO:0000313" key="3">
    <source>
        <dbReference type="Proteomes" id="UP001626550"/>
    </source>
</evidence>
<organism evidence="2 3">
    <name type="scientific">Cichlidogyrus casuarinus</name>
    <dbReference type="NCBI Taxonomy" id="1844966"/>
    <lineage>
        <taxon>Eukaryota</taxon>
        <taxon>Metazoa</taxon>
        <taxon>Spiralia</taxon>
        <taxon>Lophotrochozoa</taxon>
        <taxon>Platyhelminthes</taxon>
        <taxon>Monogenea</taxon>
        <taxon>Monopisthocotylea</taxon>
        <taxon>Dactylogyridea</taxon>
        <taxon>Ancyrocephalidae</taxon>
        <taxon>Cichlidogyrus</taxon>
    </lineage>
</organism>